<evidence type="ECO:0000313" key="5">
    <source>
        <dbReference type="Proteomes" id="UP000826656"/>
    </source>
</evidence>
<keyword evidence="1" id="KW-0862">Zinc</keyword>
<gene>
    <name evidence="4" type="ORF">KY290_024788</name>
</gene>
<name>A0ABQ7URS4_SOLTU</name>
<dbReference type="EMBL" id="JAIVGD010000018">
    <property type="protein sequence ID" value="KAH0754518.1"/>
    <property type="molecule type" value="Genomic_DNA"/>
</dbReference>
<comment type="caution">
    <text evidence="4">The sequence shown here is derived from an EMBL/GenBank/DDBJ whole genome shotgun (WGS) entry which is preliminary data.</text>
</comment>
<keyword evidence="5" id="KW-1185">Reference proteome</keyword>
<evidence type="ECO:0000256" key="1">
    <source>
        <dbReference type="PROSITE-ProRule" id="PRU00047"/>
    </source>
</evidence>
<evidence type="ECO:0000313" key="4">
    <source>
        <dbReference type="EMBL" id="KAH0754518.1"/>
    </source>
</evidence>
<protein>
    <recommendedName>
        <fullName evidence="3">CCHC-type domain-containing protein</fullName>
    </recommendedName>
</protein>
<feature type="region of interest" description="Disordered" evidence="2">
    <location>
        <begin position="198"/>
        <end position="234"/>
    </location>
</feature>
<dbReference type="PROSITE" id="PS50158">
    <property type="entry name" value="ZF_CCHC"/>
    <property type="match status" value="1"/>
</dbReference>
<evidence type="ECO:0000259" key="3">
    <source>
        <dbReference type="PROSITE" id="PS50158"/>
    </source>
</evidence>
<sequence length="437" mass="49783">MDGLAEHQIYNKLHEMGVAITTYKIRSSTDKETAIMIAAGFTGMLKHWWNKYCKDETKHLIYNATATETVVKTEGTAKTTSQVTREDACATLLYHIAKHFIGQPKLFHDMSLQILNNLSCPSLGNFIRYKHEFLSKDRNDGRIPYSQLTYGDLVSTINIVGLELCTDIKLKHQFKKEQSFSGRELGSFCQDFGFITPPDRVKKDKKPHRSRSQRRDSKKPRKKKSKSKRPRDSKQDVCWTCSKTGHKSSECRSNTKKKKISLLGIDEDTKDKLLSILDEPFSDSSHSSSESSDDEDINLDYESDNCQSGRDCNCTEAFCTCDSTPQKIRVLSNDSKEALFDVIQHINDEEAKKCFLLELKHLTLNTDKPKPRQVVEPFSMKQIMNREPDFDHESSQDNEDESINNDHLAEPFFTKTGNHPSTSDAPGVTVVSSWCRS</sequence>
<keyword evidence="1" id="KW-0863">Zinc-finger</keyword>
<dbReference type="InterPro" id="IPR036875">
    <property type="entry name" value="Znf_CCHC_sf"/>
</dbReference>
<dbReference type="PANTHER" id="PTHR33054">
    <property type="entry name" value="CCHC-TYPE DOMAIN-CONTAINING PROTEIN"/>
    <property type="match status" value="1"/>
</dbReference>
<dbReference type="SMART" id="SM00343">
    <property type="entry name" value="ZnF_C2HC"/>
    <property type="match status" value="1"/>
</dbReference>
<organism evidence="4 5">
    <name type="scientific">Solanum tuberosum</name>
    <name type="common">Potato</name>
    <dbReference type="NCBI Taxonomy" id="4113"/>
    <lineage>
        <taxon>Eukaryota</taxon>
        <taxon>Viridiplantae</taxon>
        <taxon>Streptophyta</taxon>
        <taxon>Embryophyta</taxon>
        <taxon>Tracheophyta</taxon>
        <taxon>Spermatophyta</taxon>
        <taxon>Magnoliopsida</taxon>
        <taxon>eudicotyledons</taxon>
        <taxon>Gunneridae</taxon>
        <taxon>Pentapetalae</taxon>
        <taxon>asterids</taxon>
        <taxon>lamiids</taxon>
        <taxon>Solanales</taxon>
        <taxon>Solanaceae</taxon>
        <taxon>Solanoideae</taxon>
        <taxon>Solaneae</taxon>
        <taxon>Solanum</taxon>
    </lineage>
</organism>
<dbReference type="Proteomes" id="UP000826656">
    <property type="component" value="Unassembled WGS sequence"/>
</dbReference>
<dbReference type="SUPFAM" id="SSF57756">
    <property type="entry name" value="Retrovirus zinc finger-like domains"/>
    <property type="match status" value="1"/>
</dbReference>
<reference evidence="4 5" key="1">
    <citation type="journal article" date="2021" name="bioRxiv">
        <title>Chromosome-scale and haplotype-resolved genome assembly of a tetraploid potato cultivar.</title>
        <authorList>
            <person name="Sun H."/>
            <person name="Jiao W.-B."/>
            <person name="Krause K."/>
            <person name="Campoy J.A."/>
            <person name="Goel M."/>
            <person name="Folz-Donahue K."/>
            <person name="Kukat C."/>
            <person name="Huettel B."/>
            <person name="Schneeberger K."/>
        </authorList>
    </citation>
    <scope>NUCLEOTIDE SEQUENCE [LARGE SCALE GENOMIC DNA]</scope>
    <source>
        <strain evidence="4">SolTubOtavaFocal</strain>
        <tissue evidence="4">Leaves</tissue>
    </source>
</reference>
<keyword evidence="1" id="KW-0479">Metal-binding</keyword>
<feature type="domain" description="CCHC-type" evidence="3">
    <location>
        <begin position="238"/>
        <end position="253"/>
    </location>
</feature>
<dbReference type="Pfam" id="PF24925">
    <property type="entry name" value="DUF7746"/>
    <property type="match status" value="1"/>
</dbReference>
<feature type="compositionally biased region" description="Basic residues" evidence="2">
    <location>
        <begin position="203"/>
        <end position="229"/>
    </location>
</feature>
<evidence type="ECO:0000256" key="2">
    <source>
        <dbReference type="SAM" id="MobiDB-lite"/>
    </source>
</evidence>
<dbReference type="InterPro" id="IPR001878">
    <property type="entry name" value="Znf_CCHC"/>
</dbReference>
<accession>A0ABQ7URS4</accession>
<dbReference type="PANTHER" id="PTHR33054:SF9">
    <property type="entry name" value="CCHC-TYPE DOMAIN-CONTAINING PROTEIN"/>
    <property type="match status" value="1"/>
</dbReference>
<proteinExistence type="predicted"/>
<dbReference type="InterPro" id="IPR056648">
    <property type="entry name" value="DUF7746"/>
</dbReference>